<dbReference type="InterPro" id="IPR000073">
    <property type="entry name" value="AB_hydrolase_1"/>
</dbReference>
<dbReference type="PANTHER" id="PTHR43433:SF5">
    <property type="entry name" value="AB HYDROLASE-1 DOMAIN-CONTAINING PROTEIN"/>
    <property type="match status" value="1"/>
</dbReference>
<keyword evidence="2" id="KW-0378">Hydrolase</keyword>
<reference evidence="2 3" key="1">
    <citation type="submission" date="2023-08" db="EMBL/GenBank/DDBJ databases">
        <title>Nocardioides seae sp. nov., a bacterium isolated from a soil.</title>
        <authorList>
            <person name="Wang X."/>
        </authorList>
    </citation>
    <scope>NUCLEOTIDE SEQUENCE [LARGE SCALE GENOMIC DNA]</scope>
    <source>
        <strain evidence="2 3">YZH12</strain>
    </source>
</reference>
<evidence type="ECO:0000259" key="1">
    <source>
        <dbReference type="Pfam" id="PF00561"/>
    </source>
</evidence>
<dbReference type="InterPro" id="IPR029058">
    <property type="entry name" value="AB_hydrolase_fold"/>
</dbReference>
<organism evidence="2 3">
    <name type="scientific">Nocardioides imazamoxiresistens</name>
    <dbReference type="NCBI Taxonomy" id="3231893"/>
    <lineage>
        <taxon>Bacteria</taxon>
        <taxon>Bacillati</taxon>
        <taxon>Actinomycetota</taxon>
        <taxon>Actinomycetes</taxon>
        <taxon>Propionibacteriales</taxon>
        <taxon>Nocardioidaceae</taxon>
        <taxon>Nocardioides</taxon>
    </lineage>
</organism>
<sequence length="280" mass="30034">MTARRADLGGAARRDDGTRLAFQVQGPYGAPALLLLQGQANHHGWWDRLRDAFARTYLTITLDYRGTGATTVPEALLDGPDGWSTPEFADDVAAVLRALGRERAHVYGTSMGGRIAQHLAAAHPDLVDRLVLACTSPGGSLAVERDADVRRALGDPDPAVRLAASFDLFYTPDWVARHGGVEHAPRDLFGDPAMDPRAARWHLRVSGRHDATAVLGSIAAPTLVLHGTDDRMTPAVNAEVLADAIPGARLHLDEDGRHGFFDEHAHDVTPRVLAHLSAGS</sequence>
<dbReference type="PRINTS" id="PR00111">
    <property type="entry name" value="ABHYDROLASE"/>
</dbReference>
<feature type="domain" description="AB hydrolase-1" evidence="1">
    <location>
        <begin position="31"/>
        <end position="265"/>
    </location>
</feature>
<dbReference type="RefSeq" id="WP_315732369.1">
    <property type="nucleotide sequence ID" value="NZ_JAVYII010000003.1"/>
</dbReference>
<dbReference type="SUPFAM" id="SSF53474">
    <property type="entry name" value="alpha/beta-Hydrolases"/>
    <property type="match status" value="1"/>
</dbReference>
<protein>
    <submittedName>
        <fullName evidence="2">Alpha/beta fold hydrolase</fullName>
    </submittedName>
</protein>
<dbReference type="Proteomes" id="UP001268542">
    <property type="component" value="Unassembled WGS sequence"/>
</dbReference>
<keyword evidence="3" id="KW-1185">Reference proteome</keyword>
<dbReference type="Pfam" id="PF00561">
    <property type="entry name" value="Abhydrolase_1"/>
    <property type="match status" value="1"/>
</dbReference>
<accession>A0ABU3PUN2</accession>
<evidence type="ECO:0000313" key="2">
    <source>
        <dbReference type="EMBL" id="MDT9592937.1"/>
    </source>
</evidence>
<dbReference type="InterPro" id="IPR050471">
    <property type="entry name" value="AB_hydrolase"/>
</dbReference>
<comment type="caution">
    <text evidence="2">The sequence shown here is derived from an EMBL/GenBank/DDBJ whole genome shotgun (WGS) entry which is preliminary data.</text>
</comment>
<gene>
    <name evidence="2" type="ORF">RDV89_07645</name>
</gene>
<evidence type="ECO:0000313" key="3">
    <source>
        <dbReference type="Proteomes" id="UP001268542"/>
    </source>
</evidence>
<dbReference type="EMBL" id="JAVYII010000003">
    <property type="protein sequence ID" value="MDT9592937.1"/>
    <property type="molecule type" value="Genomic_DNA"/>
</dbReference>
<name>A0ABU3PUN2_9ACTN</name>
<dbReference type="GO" id="GO:0016787">
    <property type="term" value="F:hydrolase activity"/>
    <property type="evidence" value="ECO:0007669"/>
    <property type="project" value="UniProtKB-KW"/>
</dbReference>
<dbReference type="Gene3D" id="3.40.50.1820">
    <property type="entry name" value="alpha/beta hydrolase"/>
    <property type="match status" value="1"/>
</dbReference>
<dbReference type="PANTHER" id="PTHR43433">
    <property type="entry name" value="HYDROLASE, ALPHA/BETA FOLD FAMILY PROTEIN"/>
    <property type="match status" value="1"/>
</dbReference>
<proteinExistence type="predicted"/>